<name>A0A418X7B4_9BURK</name>
<keyword evidence="3" id="KW-1185">Reference proteome</keyword>
<dbReference type="EMBL" id="QYUP01000196">
    <property type="protein sequence ID" value="RJG08341.1"/>
    <property type="molecule type" value="Genomic_DNA"/>
</dbReference>
<evidence type="ECO:0000259" key="1">
    <source>
        <dbReference type="PROSITE" id="PS50801"/>
    </source>
</evidence>
<dbReference type="InterPro" id="IPR002645">
    <property type="entry name" value="STAS_dom"/>
</dbReference>
<dbReference type="Pfam" id="PF13466">
    <property type="entry name" value="STAS_2"/>
    <property type="match status" value="1"/>
</dbReference>
<dbReference type="CDD" id="cd07043">
    <property type="entry name" value="STAS_anti-anti-sigma_factors"/>
    <property type="match status" value="1"/>
</dbReference>
<dbReference type="InterPro" id="IPR036513">
    <property type="entry name" value="STAS_dom_sf"/>
</dbReference>
<proteinExistence type="predicted"/>
<protein>
    <submittedName>
        <fullName evidence="2">STAS domain-containing protein</fullName>
    </submittedName>
</protein>
<dbReference type="RefSeq" id="WP_119813197.1">
    <property type="nucleotide sequence ID" value="NZ_QYUP01000196.1"/>
</dbReference>
<accession>A0A418X7B4</accession>
<dbReference type="Gene3D" id="3.30.750.24">
    <property type="entry name" value="STAS domain"/>
    <property type="match status" value="1"/>
</dbReference>
<dbReference type="InterPro" id="IPR058548">
    <property type="entry name" value="MlaB-like_STAS"/>
</dbReference>
<dbReference type="AlphaFoldDB" id="A0A418X7B4"/>
<evidence type="ECO:0000313" key="2">
    <source>
        <dbReference type="EMBL" id="RJG08341.1"/>
    </source>
</evidence>
<dbReference type="OrthoDB" id="9156744at2"/>
<dbReference type="Proteomes" id="UP000284006">
    <property type="component" value="Unassembled WGS sequence"/>
</dbReference>
<feature type="domain" description="STAS" evidence="1">
    <location>
        <begin position="30"/>
        <end position="92"/>
    </location>
</feature>
<organism evidence="2 3">
    <name type="scientific">Massilia cavernae</name>
    <dbReference type="NCBI Taxonomy" id="2320864"/>
    <lineage>
        <taxon>Bacteria</taxon>
        <taxon>Pseudomonadati</taxon>
        <taxon>Pseudomonadota</taxon>
        <taxon>Betaproteobacteria</taxon>
        <taxon>Burkholderiales</taxon>
        <taxon>Oxalobacteraceae</taxon>
        <taxon>Telluria group</taxon>
        <taxon>Massilia</taxon>
    </lineage>
</organism>
<sequence length="92" mass="9893">MHSIDSITVENASAALERGIKALKDGQTEFDLGAIQSADSAAVAVLLAWKRAARKAGAELSFINIPETLLHLTELYGVDDFLIDSPADLHHH</sequence>
<dbReference type="SUPFAM" id="SSF52091">
    <property type="entry name" value="SpoIIaa-like"/>
    <property type="match status" value="1"/>
</dbReference>
<reference evidence="2 3" key="1">
    <citation type="submission" date="2018-09" db="EMBL/GenBank/DDBJ databases">
        <authorList>
            <person name="Zhu H."/>
        </authorList>
    </citation>
    <scope>NUCLEOTIDE SEQUENCE [LARGE SCALE GENOMIC DNA]</scope>
    <source>
        <strain evidence="2 3">K1S02-61</strain>
    </source>
</reference>
<comment type="caution">
    <text evidence="2">The sequence shown here is derived from an EMBL/GenBank/DDBJ whole genome shotgun (WGS) entry which is preliminary data.</text>
</comment>
<evidence type="ECO:0000313" key="3">
    <source>
        <dbReference type="Proteomes" id="UP000284006"/>
    </source>
</evidence>
<gene>
    <name evidence="2" type="ORF">D3872_24430</name>
</gene>
<dbReference type="PROSITE" id="PS50801">
    <property type="entry name" value="STAS"/>
    <property type="match status" value="1"/>
</dbReference>